<evidence type="ECO:0000313" key="2">
    <source>
        <dbReference type="EMBL" id="CAK0783470.1"/>
    </source>
</evidence>
<keyword evidence="3" id="KW-1185">Reference proteome</keyword>
<gene>
    <name evidence="2" type="ORF">CVIRNUC_006669</name>
</gene>
<name>A0AAV1IBR4_9CHLO</name>
<dbReference type="EMBL" id="CAUYUE010000008">
    <property type="protein sequence ID" value="CAK0783470.1"/>
    <property type="molecule type" value="Genomic_DNA"/>
</dbReference>
<dbReference type="Proteomes" id="UP001314263">
    <property type="component" value="Unassembled WGS sequence"/>
</dbReference>
<proteinExistence type="predicted"/>
<organism evidence="2 3">
    <name type="scientific">Coccomyxa viridis</name>
    <dbReference type="NCBI Taxonomy" id="1274662"/>
    <lineage>
        <taxon>Eukaryota</taxon>
        <taxon>Viridiplantae</taxon>
        <taxon>Chlorophyta</taxon>
        <taxon>core chlorophytes</taxon>
        <taxon>Trebouxiophyceae</taxon>
        <taxon>Trebouxiophyceae incertae sedis</taxon>
        <taxon>Coccomyxaceae</taxon>
        <taxon>Coccomyxa</taxon>
    </lineage>
</organism>
<evidence type="ECO:0000313" key="3">
    <source>
        <dbReference type="Proteomes" id="UP001314263"/>
    </source>
</evidence>
<evidence type="ECO:0000256" key="1">
    <source>
        <dbReference type="SAM" id="SignalP"/>
    </source>
</evidence>
<protein>
    <recommendedName>
        <fullName evidence="4">Extracellular protein</fullName>
    </recommendedName>
</protein>
<keyword evidence="1" id="KW-0732">Signal</keyword>
<feature type="signal peptide" evidence="1">
    <location>
        <begin position="1"/>
        <end position="26"/>
    </location>
</feature>
<dbReference type="AlphaFoldDB" id="A0AAV1IBR4"/>
<feature type="chain" id="PRO_5043494438" description="Extracellular protein" evidence="1">
    <location>
        <begin position="27"/>
        <end position="152"/>
    </location>
</feature>
<evidence type="ECO:0008006" key="4">
    <source>
        <dbReference type="Google" id="ProtNLM"/>
    </source>
</evidence>
<accession>A0AAV1IBR4</accession>
<comment type="caution">
    <text evidence="2">The sequence shown here is derived from an EMBL/GenBank/DDBJ whole genome shotgun (WGS) entry which is preliminary data.</text>
</comment>
<reference evidence="2 3" key="1">
    <citation type="submission" date="2023-10" db="EMBL/GenBank/DDBJ databases">
        <authorList>
            <person name="Maclean D."/>
            <person name="Macfadyen A."/>
        </authorList>
    </citation>
    <scope>NUCLEOTIDE SEQUENCE [LARGE SCALE GENOMIC DNA]</scope>
</reference>
<sequence>MSLTLGLLLGCQKTLIFIILASAAQAQLLGGAGTSSGFGSTSVLPPPSCVTKGQTLRRGACAAFVNYFVGNSQCGSSGQTFANAVRNAPQPSAECCSNALDFVSNSCSCNDAVLNSADLIDWDEDSIQCVARATLVSDVCDPGKNQYNPCGS</sequence>